<sequence>MKEALVLVAHADDESLGAGGLIQKLVKTNWNVSIVILSDGILTVRGKVQNNNDDARKACKILGVKEPKFLGYKDQKFDTYAIAEMANSVITLNLDPDLIITHVETDLNLDHRIVLDIAKIIGRPKKKPISILGCEVPNTSFWNAKQFPANYFVDITNELETKIKAFAQYKNELMPYPHPWSKRALKILAEYHGIQSGYKFAEAYQVIRGYLKSDL</sequence>
<dbReference type="InterPro" id="IPR024078">
    <property type="entry name" value="LmbE-like_dom_sf"/>
</dbReference>
<dbReference type="Pfam" id="PF02585">
    <property type="entry name" value="PIG-L"/>
    <property type="match status" value="1"/>
</dbReference>
<proteinExistence type="predicted"/>
<organism evidence="1">
    <name type="scientific">marine metagenome</name>
    <dbReference type="NCBI Taxonomy" id="408172"/>
    <lineage>
        <taxon>unclassified sequences</taxon>
        <taxon>metagenomes</taxon>
        <taxon>ecological metagenomes</taxon>
    </lineage>
</organism>
<feature type="non-terminal residue" evidence="1">
    <location>
        <position position="215"/>
    </location>
</feature>
<dbReference type="GO" id="GO:0016811">
    <property type="term" value="F:hydrolase activity, acting on carbon-nitrogen (but not peptide) bonds, in linear amides"/>
    <property type="evidence" value="ECO:0007669"/>
    <property type="project" value="TreeGrafter"/>
</dbReference>
<dbReference type="PANTHER" id="PTHR12993">
    <property type="entry name" value="N-ACETYLGLUCOSAMINYL-PHOSPHATIDYLINOSITOL DE-N-ACETYLASE-RELATED"/>
    <property type="match status" value="1"/>
</dbReference>
<accession>A0A382I504</accession>
<dbReference type="Gene3D" id="3.40.50.10320">
    <property type="entry name" value="LmbE-like"/>
    <property type="match status" value="1"/>
</dbReference>
<reference evidence="1" key="1">
    <citation type="submission" date="2018-05" db="EMBL/GenBank/DDBJ databases">
        <authorList>
            <person name="Lanie J.A."/>
            <person name="Ng W.-L."/>
            <person name="Kazmierczak K.M."/>
            <person name="Andrzejewski T.M."/>
            <person name="Davidsen T.M."/>
            <person name="Wayne K.J."/>
            <person name="Tettelin H."/>
            <person name="Glass J.I."/>
            <person name="Rusch D."/>
            <person name="Podicherti R."/>
            <person name="Tsui H.-C.T."/>
            <person name="Winkler M.E."/>
        </authorList>
    </citation>
    <scope>NUCLEOTIDE SEQUENCE</scope>
</reference>
<dbReference type="PANTHER" id="PTHR12993:SF11">
    <property type="entry name" value="N-ACETYLGLUCOSAMINYL-PHOSPHATIDYLINOSITOL DE-N-ACETYLASE"/>
    <property type="match status" value="1"/>
</dbReference>
<protein>
    <recommendedName>
        <fullName evidence="2">GlcNAc-PI de-N-acetylase</fullName>
    </recommendedName>
</protein>
<dbReference type="SUPFAM" id="SSF102588">
    <property type="entry name" value="LmbE-like"/>
    <property type="match status" value="1"/>
</dbReference>
<evidence type="ECO:0000313" key="1">
    <source>
        <dbReference type="EMBL" id="SVB94287.1"/>
    </source>
</evidence>
<name>A0A382I504_9ZZZZ</name>
<gene>
    <name evidence="1" type="ORF">METZ01_LOCUS247141</name>
</gene>
<dbReference type="InterPro" id="IPR003737">
    <property type="entry name" value="GlcNAc_PI_deacetylase-related"/>
</dbReference>
<dbReference type="AlphaFoldDB" id="A0A382I504"/>
<dbReference type="EMBL" id="UINC01065039">
    <property type="protein sequence ID" value="SVB94287.1"/>
    <property type="molecule type" value="Genomic_DNA"/>
</dbReference>
<evidence type="ECO:0008006" key="2">
    <source>
        <dbReference type="Google" id="ProtNLM"/>
    </source>
</evidence>